<name>C1DG08_AZOVD</name>
<sequence>MADCLTQGKLHATRENARPGMKEAFSSLM</sequence>
<feature type="region of interest" description="Disordered" evidence="1">
    <location>
        <begin position="1"/>
        <end position="29"/>
    </location>
</feature>
<proteinExistence type="predicted"/>
<dbReference type="EnsemblBacteria" id="ACO76335">
    <property type="protein sequence ID" value="ACO76335"/>
    <property type="gene ID" value="Avin_00680"/>
</dbReference>
<protein>
    <submittedName>
        <fullName evidence="2">Uncharacterized protein</fullName>
    </submittedName>
</protein>
<evidence type="ECO:0000313" key="3">
    <source>
        <dbReference type="Proteomes" id="UP000002424"/>
    </source>
</evidence>
<keyword evidence="3" id="KW-1185">Reference proteome</keyword>
<dbReference type="Proteomes" id="UP000002424">
    <property type="component" value="Chromosome"/>
</dbReference>
<dbReference type="EMBL" id="CP001157">
    <property type="protein sequence ID" value="ACO76335.1"/>
    <property type="molecule type" value="Genomic_DNA"/>
</dbReference>
<evidence type="ECO:0000313" key="2">
    <source>
        <dbReference type="EMBL" id="ACO76335.1"/>
    </source>
</evidence>
<evidence type="ECO:0000256" key="1">
    <source>
        <dbReference type="SAM" id="MobiDB-lite"/>
    </source>
</evidence>
<reference evidence="2 3" key="1">
    <citation type="journal article" date="2009" name="J. Bacteriol.">
        <title>Genome sequence of Azotobacter vinelandii, an obligate aerobe specialized to support diverse anaerobic metabolic processes.</title>
        <authorList>
            <person name="Setubal J.C."/>
            <person name="dos Santos P."/>
            <person name="Goldman B.S."/>
            <person name="Ertesvag H."/>
            <person name="Espin G."/>
            <person name="Rubio L.M."/>
            <person name="Valla S."/>
            <person name="Almeida N.F."/>
            <person name="Balasubramanian D."/>
            <person name="Cromes L."/>
            <person name="Curatti L."/>
            <person name="Du Z."/>
            <person name="Godsy E."/>
            <person name="Goodner B."/>
            <person name="Hellner-Burris K."/>
            <person name="Hernandez J.A."/>
            <person name="Houmiel K."/>
            <person name="Imperial J."/>
            <person name="Kennedy C."/>
            <person name="Larson T.J."/>
            <person name="Latreille P."/>
            <person name="Ligon L.S."/>
            <person name="Lu J."/>
            <person name="Maerk M."/>
            <person name="Miller N.M."/>
            <person name="Norton S."/>
            <person name="O'Carroll I.P."/>
            <person name="Paulsen I."/>
            <person name="Raulfs E.C."/>
            <person name="Roemer R."/>
            <person name="Rosser J."/>
            <person name="Segura D."/>
            <person name="Slater S."/>
            <person name="Stricklin S.L."/>
            <person name="Studholme D.J."/>
            <person name="Sun J."/>
            <person name="Viana C.J."/>
            <person name="Wallin E."/>
            <person name="Wang B."/>
            <person name="Wheeler C."/>
            <person name="Zhu H."/>
            <person name="Dean D.R."/>
            <person name="Dixon R."/>
            <person name="Wood D."/>
        </authorList>
    </citation>
    <scope>NUCLEOTIDE SEQUENCE [LARGE SCALE GENOMIC DNA]</scope>
    <source>
        <strain evidence="3">DJ / ATCC BAA-1303</strain>
    </source>
</reference>
<dbReference type="KEGG" id="avn:Avin_00680"/>
<organism evidence="2 3">
    <name type="scientific">Azotobacter vinelandii (strain DJ / ATCC BAA-1303)</name>
    <dbReference type="NCBI Taxonomy" id="322710"/>
    <lineage>
        <taxon>Bacteria</taxon>
        <taxon>Pseudomonadati</taxon>
        <taxon>Pseudomonadota</taxon>
        <taxon>Gammaproteobacteria</taxon>
        <taxon>Pseudomonadales</taxon>
        <taxon>Pseudomonadaceae</taxon>
        <taxon>Azotobacter</taxon>
    </lineage>
</organism>
<accession>C1DG08</accession>
<feature type="compositionally biased region" description="Basic and acidic residues" evidence="1">
    <location>
        <begin position="12"/>
        <end position="21"/>
    </location>
</feature>
<dbReference type="STRING" id="322710.Avin_00680"/>
<dbReference type="AlphaFoldDB" id="C1DG08"/>
<gene>
    <name evidence="2" type="ordered locus">Avin_00680</name>
</gene>
<dbReference type="HOGENOM" id="CLU_3408526_0_0_6"/>